<proteinExistence type="inferred from homology"/>
<comment type="caution">
    <text evidence="4">The sequence shown here is derived from an EMBL/GenBank/DDBJ whole genome shotgun (WGS) entry which is preliminary data.</text>
</comment>
<gene>
    <name evidence="4" type="ORF">NMU02_05740</name>
</gene>
<dbReference type="Pfam" id="PF01026">
    <property type="entry name" value="TatD_DNase"/>
    <property type="match status" value="1"/>
</dbReference>
<organism evidence="4 5">
    <name type="scientific">Coprobacter tertius</name>
    <dbReference type="NCBI Taxonomy" id="2944915"/>
    <lineage>
        <taxon>Bacteria</taxon>
        <taxon>Pseudomonadati</taxon>
        <taxon>Bacteroidota</taxon>
        <taxon>Bacteroidia</taxon>
        <taxon>Bacteroidales</taxon>
        <taxon>Barnesiellaceae</taxon>
        <taxon>Coprobacter</taxon>
    </lineage>
</organism>
<evidence type="ECO:0000256" key="3">
    <source>
        <dbReference type="ARBA" id="ARBA00022801"/>
    </source>
</evidence>
<dbReference type="InterPro" id="IPR018228">
    <property type="entry name" value="DNase_TatD-rel_CS"/>
</dbReference>
<dbReference type="PANTHER" id="PTHR46124:SF4">
    <property type="entry name" value="HYDROLASE TATD"/>
    <property type="match status" value="1"/>
</dbReference>
<dbReference type="EMBL" id="JANDHW010000004">
    <property type="protein sequence ID" value="MCP9611589.1"/>
    <property type="molecule type" value="Genomic_DNA"/>
</dbReference>
<dbReference type="PIRSF" id="PIRSF005902">
    <property type="entry name" value="DNase_TatD"/>
    <property type="match status" value="1"/>
</dbReference>
<evidence type="ECO:0000256" key="2">
    <source>
        <dbReference type="ARBA" id="ARBA00022723"/>
    </source>
</evidence>
<evidence type="ECO:0000313" key="4">
    <source>
        <dbReference type="EMBL" id="MCP9611589.1"/>
    </source>
</evidence>
<comment type="similarity">
    <text evidence="1">Belongs to the metallo-dependent hydrolases superfamily. TatD-type hydrolase family.</text>
</comment>
<dbReference type="SUPFAM" id="SSF51556">
    <property type="entry name" value="Metallo-dependent hydrolases"/>
    <property type="match status" value="1"/>
</dbReference>
<evidence type="ECO:0000313" key="5">
    <source>
        <dbReference type="Proteomes" id="UP001205603"/>
    </source>
</evidence>
<dbReference type="GO" id="GO:0016787">
    <property type="term" value="F:hydrolase activity"/>
    <property type="evidence" value="ECO:0007669"/>
    <property type="project" value="UniProtKB-KW"/>
</dbReference>
<evidence type="ECO:0000256" key="1">
    <source>
        <dbReference type="ARBA" id="ARBA00009275"/>
    </source>
</evidence>
<dbReference type="PANTHER" id="PTHR46124">
    <property type="entry name" value="D-AMINOACYL-TRNA DEACYLASE"/>
    <property type="match status" value="1"/>
</dbReference>
<dbReference type="PROSITE" id="PS01090">
    <property type="entry name" value="TATD_2"/>
    <property type="match status" value="1"/>
</dbReference>
<dbReference type="Proteomes" id="UP001205603">
    <property type="component" value="Unassembled WGS sequence"/>
</dbReference>
<dbReference type="NCBIfam" id="TIGR00010">
    <property type="entry name" value="YchF/TatD family DNA exonuclease"/>
    <property type="match status" value="1"/>
</dbReference>
<protein>
    <submittedName>
        <fullName evidence="4">TatD family hydrolase</fullName>
    </submittedName>
</protein>
<sequence>MIDTHTHIYLPEFADDLDEIVSRSKESGVDHLILPNVDVETILCLQNTQKKFGAYCSAAMGLHPTSVEKNYKSVLDTVYEELNKSKYCGVGEIGIDLYWDKTYYKQQFDAFIKQVEWAAQRELPVIIHCRDAFEEIIKALKTIKYIPVKGVFHSFGGTPEQVKMIKELGDFYFGINGVVTFKNAHLEDTVKEIGISRLLLETDAPYLSPVPYRGKRNEPAFMVHTATRIAEILNVSFDEINDETTKNALSLFRLSL</sequence>
<dbReference type="InterPro" id="IPR015991">
    <property type="entry name" value="TatD/YcfH-like"/>
</dbReference>
<dbReference type="RefSeq" id="WP_255026460.1">
    <property type="nucleotide sequence ID" value="NZ_JANDHW010000004.1"/>
</dbReference>
<name>A0ABT1MHR5_9BACT</name>
<dbReference type="InterPro" id="IPR032466">
    <property type="entry name" value="Metal_Hydrolase"/>
</dbReference>
<keyword evidence="3 4" id="KW-0378">Hydrolase</keyword>
<dbReference type="CDD" id="cd01310">
    <property type="entry name" value="TatD_DNAse"/>
    <property type="match status" value="1"/>
</dbReference>
<keyword evidence="5" id="KW-1185">Reference proteome</keyword>
<dbReference type="InterPro" id="IPR001130">
    <property type="entry name" value="TatD-like"/>
</dbReference>
<keyword evidence="2" id="KW-0479">Metal-binding</keyword>
<reference evidence="4 5" key="1">
    <citation type="submission" date="2022-07" db="EMBL/GenBank/DDBJ databases">
        <title>Fecal culturing of patients with breast cancer.</title>
        <authorList>
            <person name="Teng N.M.Y."/>
            <person name="Kiu R."/>
            <person name="Evans R."/>
            <person name="Baker D.J."/>
            <person name="Zenner C."/>
            <person name="Robinson S.D."/>
            <person name="Hall L.J."/>
        </authorList>
    </citation>
    <scope>NUCLEOTIDE SEQUENCE [LARGE SCALE GENOMIC DNA]</scope>
    <source>
        <strain evidence="4 5">LH1063</strain>
    </source>
</reference>
<dbReference type="Gene3D" id="3.20.20.140">
    <property type="entry name" value="Metal-dependent hydrolases"/>
    <property type="match status" value="1"/>
</dbReference>
<accession>A0ABT1MHR5</accession>